<organism evidence="1 2">
    <name type="scientific">Streptococcus equi subsp. zooepidemicus</name>
    <dbReference type="NCBI Taxonomy" id="40041"/>
    <lineage>
        <taxon>Bacteria</taxon>
        <taxon>Bacillati</taxon>
        <taxon>Bacillota</taxon>
        <taxon>Bacilli</taxon>
        <taxon>Lactobacillales</taxon>
        <taxon>Streptococcaceae</taxon>
        <taxon>Streptococcus</taxon>
    </lineage>
</organism>
<evidence type="ECO:0000313" key="2">
    <source>
        <dbReference type="Proteomes" id="UP000269903"/>
    </source>
</evidence>
<dbReference type="RefSeq" id="WP_043039284.1">
    <property type="nucleotide sequence ID" value="NZ_JAHSPZ010000001.1"/>
</dbReference>
<evidence type="ECO:0000313" key="1">
    <source>
        <dbReference type="EMBL" id="VEF04898.1"/>
    </source>
</evidence>
<accession>A0A7Z8ZV38</accession>
<reference evidence="1 2" key="1">
    <citation type="submission" date="2018-12" db="EMBL/GenBank/DDBJ databases">
        <authorList>
            <consortium name="Pathogen Informatics"/>
        </authorList>
    </citation>
    <scope>NUCLEOTIDE SEQUENCE [LARGE SCALE GENOMIC DNA]</scope>
    <source>
        <strain evidence="1 2">NCTC6180</strain>
    </source>
</reference>
<gene>
    <name evidence="1" type="ORF">NCTC6180_00066</name>
</gene>
<dbReference type="Proteomes" id="UP000269903">
    <property type="component" value="Chromosome"/>
</dbReference>
<dbReference type="EMBL" id="LR134317">
    <property type="protein sequence ID" value="VEF04898.1"/>
    <property type="molecule type" value="Genomic_DNA"/>
</dbReference>
<name>A0A7Z8ZV38_STRSZ</name>
<proteinExistence type="predicted"/>
<dbReference type="AlphaFoldDB" id="A0A7Z8ZV38"/>
<sequence length="113" mass="13160">MKETRQYTRGIGYFETIFSAVDLATMAEVLKQFTLDQSITEKSDDGEVLNRFISTLIKQLDVERFQDVSSQFFSYPKHYHGILEVEAIKPTEEELNYLKDNIDALLQENIEVM</sequence>
<protein>
    <submittedName>
        <fullName evidence="1">Uncharacterized protein</fullName>
    </submittedName>
</protein>